<evidence type="ECO:0000313" key="2">
    <source>
        <dbReference type="Proteomes" id="UP000887574"/>
    </source>
</evidence>
<sequence>MGKSIISKSGVFWRSTKSQKLLPIATNTTLKIKKIAENVGKTKQRVLRKSARLASSYTSSSSSPQLHFKTESSVPQSVAAKCVAAATANIFDSGTESDDDDELEQFDSMSQNGKELNRVLSGIFPFQTEDMIEGDDQTNNQFNNFTVSSPPTITSSPPLISEIDTSSWDSMGCESGIVLRESAERDDASRNIDLLDTNSGDSAVDATPVQRQDGFPLNFGEKRSATNIMELGSDENSPCGTPLQAQFMTYSTRLPIDFSALRDQNNILQHDNHHLSAGELVRPSRKIFSFNDQAHEALVELHKSKSSEDSSKDGGSGKGAFRPVSNDGILSSGTSLFSNSLAVHASRTNTPSPNNLIGEKRRWGGVIGGNPVSSQQQPPAPPVSPIASRTRGSMIVQQQQVVGNNNEEMPERLRLTARRTRVRVLYHNESQSNSAASGSNKKPHQQLLQLQQDKPSATNFGESPPNNLVNKRGRHSKGEAGGSGERPCLNFDKMRERMMGFQPGDIEIN</sequence>
<feature type="compositionally biased region" description="Basic and acidic residues" evidence="1">
    <location>
        <begin position="301"/>
        <end position="312"/>
    </location>
</feature>
<feature type="compositionally biased region" description="Polar residues" evidence="1">
    <location>
        <begin position="429"/>
        <end position="440"/>
    </location>
</feature>
<feature type="region of interest" description="Disordered" evidence="1">
    <location>
        <begin position="345"/>
        <end position="387"/>
    </location>
</feature>
<organism evidence="2 3">
    <name type="scientific">Ditylenchus dipsaci</name>
    <dbReference type="NCBI Taxonomy" id="166011"/>
    <lineage>
        <taxon>Eukaryota</taxon>
        <taxon>Metazoa</taxon>
        <taxon>Ecdysozoa</taxon>
        <taxon>Nematoda</taxon>
        <taxon>Chromadorea</taxon>
        <taxon>Rhabditida</taxon>
        <taxon>Tylenchina</taxon>
        <taxon>Tylenchomorpha</taxon>
        <taxon>Sphaerularioidea</taxon>
        <taxon>Anguinidae</taxon>
        <taxon>Anguininae</taxon>
        <taxon>Ditylenchus</taxon>
    </lineage>
</organism>
<name>A0A915CW06_9BILA</name>
<protein>
    <submittedName>
        <fullName evidence="3">Uncharacterized protein</fullName>
    </submittedName>
</protein>
<accession>A0A915CW06</accession>
<proteinExistence type="predicted"/>
<feature type="region of interest" description="Disordered" evidence="1">
    <location>
        <begin position="429"/>
        <end position="489"/>
    </location>
</feature>
<dbReference type="Proteomes" id="UP000887574">
    <property type="component" value="Unplaced"/>
</dbReference>
<feature type="compositionally biased region" description="Polar residues" evidence="1">
    <location>
        <begin position="453"/>
        <end position="469"/>
    </location>
</feature>
<reference evidence="3" key="1">
    <citation type="submission" date="2022-11" db="UniProtKB">
        <authorList>
            <consortium name="WormBaseParasite"/>
        </authorList>
    </citation>
    <scope>IDENTIFICATION</scope>
</reference>
<feature type="compositionally biased region" description="Polar residues" evidence="1">
    <location>
        <begin position="345"/>
        <end position="355"/>
    </location>
</feature>
<feature type="region of interest" description="Disordered" evidence="1">
    <location>
        <begin position="301"/>
        <end position="325"/>
    </location>
</feature>
<dbReference type="AlphaFoldDB" id="A0A915CW06"/>
<dbReference type="WBParaSite" id="jg12826">
    <property type="protein sequence ID" value="jg12826"/>
    <property type="gene ID" value="jg12826"/>
</dbReference>
<evidence type="ECO:0000256" key="1">
    <source>
        <dbReference type="SAM" id="MobiDB-lite"/>
    </source>
</evidence>
<evidence type="ECO:0000313" key="3">
    <source>
        <dbReference type="WBParaSite" id="jg12826"/>
    </source>
</evidence>
<keyword evidence="2" id="KW-1185">Reference proteome</keyword>